<proteinExistence type="predicted"/>
<dbReference type="PANTHER" id="PTHR31581:SF1">
    <property type="entry name" value="KICSTOR SUBUNIT 2"/>
    <property type="match status" value="1"/>
</dbReference>
<feature type="region of interest" description="Disordered" evidence="1">
    <location>
        <begin position="47"/>
        <end position="78"/>
    </location>
</feature>
<dbReference type="Pfam" id="PF09404">
    <property type="entry name" value="C12orf66_like"/>
    <property type="match status" value="1"/>
</dbReference>
<feature type="compositionally biased region" description="Basic and acidic residues" evidence="1">
    <location>
        <begin position="60"/>
        <end position="71"/>
    </location>
</feature>
<dbReference type="SUPFAM" id="SSF160651">
    <property type="entry name" value="FLJ32549 C-terminal domain-like"/>
    <property type="match status" value="1"/>
</dbReference>
<reference evidence="2 3" key="1">
    <citation type="submission" date="2023-08" db="EMBL/GenBank/DDBJ databases">
        <title>A Necator americanus chromosomal reference genome.</title>
        <authorList>
            <person name="Ilik V."/>
            <person name="Petrzelkova K.J."/>
            <person name="Pardy F."/>
            <person name="Fuh T."/>
            <person name="Niatou-Singa F.S."/>
            <person name="Gouil Q."/>
            <person name="Baker L."/>
            <person name="Ritchie M.E."/>
            <person name="Jex A.R."/>
            <person name="Gazzola D."/>
            <person name="Li H."/>
            <person name="Toshio Fujiwara R."/>
            <person name="Zhan B."/>
            <person name="Aroian R.V."/>
            <person name="Pafco B."/>
            <person name="Schwarz E.M."/>
        </authorList>
    </citation>
    <scope>NUCLEOTIDE SEQUENCE [LARGE SCALE GENOMIC DNA]</scope>
    <source>
        <strain evidence="2 3">Aroian</strain>
        <tissue evidence="2">Whole animal</tissue>
    </source>
</reference>
<dbReference type="Gene3D" id="1.10.3450.30">
    <property type="match status" value="1"/>
</dbReference>
<comment type="caution">
    <text evidence="2">The sequence shown here is derived from an EMBL/GenBank/DDBJ whole genome shotgun (WGS) entry which is preliminary data.</text>
</comment>
<protein>
    <submittedName>
        <fullName evidence="2">Uncharacterized protein</fullName>
    </submittedName>
</protein>
<dbReference type="InterPro" id="IPR038060">
    <property type="entry name" value="C12orf66-like_central_sf"/>
</dbReference>
<feature type="region of interest" description="Disordered" evidence="1">
    <location>
        <begin position="122"/>
        <end position="148"/>
    </location>
</feature>
<evidence type="ECO:0000313" key="2">
    <source>
        <dbReference type="EMBL" id="KAK6729941.1"/>
    </source>
</evidence>
<feature type="compositionally biased region" description="Polar residues" evidence="1">
    <location>
        <begin position="124"/>
        <end position="146"/>
    </location>
</feature>
<evidence type="ECO:0000313" key="3">
    <source>
        <dbReference type="Proteomes" id="UP001303046"/>
    </source>
</evidence>
<dbReference type="SUPFAM" id="SSF158548">
    <property type="entry name" value="FLJ32549 domain-like"/>
    <property type="match status" value="1"/>
</dbReference>
<gene>
    <name evidence="2" type="primary">Necator_chrI.g2913</name>
    <name evidence="2" type="ORF">RB195_006784</name>
</gene>
<keyword evidence="3" id="KW-1185">Reference proteome</keyword>
<dbReference type="EMBL" id="JAVFWL010000001">
    <property type="protein sequence ID" value="KAK6729941.1"/>
    <property type="molecule type" value="Genomic_DNA"/>
</dbReference>
<organism evidence="2 3">
    <name type="scientific">Necator americanus</name>
    <name type="common">Human hookworm</name>
    <dbReference type="NCBI Taxonomy" id="51031"/>
    <lineage>
        <taxon>Eukaryota</taxon>
        <taxon>Metazoa</taxon>
        <taxon>Ecdysozoa</taxon>
        <taxon>Nematoda</taxon>
        <taxon>Chromadorea</taxon>
        <taxon>Rhabditida</taxon>
        <taxon>Rhabditina</taxon>
        <taxon>Rhabditomorpha</taxon>
        <taxon>Strongyloidea</taxon>
        <taxon>Ancylostomatidae</taxon>
        <taxon>Bunostominae</taxon>
        <taxon>Necator</taxon>
    </lineage>
</organism>
<accession>A0ABR1BY26</accession>
<dbReference type="InterPro" id="IPR018544">
    <property type="entry name" value="KICS_2"/>
</dbReference>
<name>A0ABR1BY26_NECAM</name>
<sequence length="673" mass="76464">MGGTAERGWRGFLPYCSKLLWQRLYNLENYFADILAKESPQQVRTFTTKMNTSEPVSKSNVDKSRSADRPRSSTPVFSHKLRSEERVALRDAIPVLSPAKRTDSTRYEMPGNRKVIDHEEVNVSAESFRNPSSLRRSQTKISQSSDLETDELATSELFPIRIVLQTSSSLTPTMNAEEDEEAAEAAEALETSCTTFSDPLEDSPSLDTATLQSSAPLFRVADIEEVIKQYGREVEKFQFDKARGTIERYTQSTSKPSTVMDEKDVSWDTLLSCLAAIANCDKNYYLLSFLQPKAFFRKENALKNQYYQISEKLMHACSPVTLSDDGAGSANPADRMLAQCRQYVLARVEMISIYTTIASLANDRTILWDSLHARGIRVAEVLKSCQHPILFSMTQLLSGEIDVLLLLVSAQIQISNCKMFESLLQLKEIRERFDLWIRDSHCLNSVNRSVFYFFRSNEKLPQNRLISWLIQFYNLLMAKFSLYFTNVLANFCSVDDLKIVHTIDNGYNFISNATQLVKKTDAICLAIVMDREKCTDSFYGFGYHRLESRFTPGPPTEPRKGVAALCPAVFRLPSPVEGHKSAQSHNDVFEKYQGHIYDFIESNLRHPAKSKYFYDVEKDHCMFGDIVEAKLYIVVVYAGRVCEKDASVLTFIQQMTTSLRGSRLFLSLKNAAK</sequence>
<evidence type="ECO:0000256" key="1">
    <source>
        <dbReference type="SAM" id="MobiDB-lite"/>
    </source>
</evidence>
<dbReference type="Proteomes" id="UP001303046">
    <property type="component" value="Unassembled WGS sequence"/>
</dbReference>
<dbReference type="PANTHER" id="PTHR31581">
    <property type="entry name" value="KICSTOR COMPLEX PROTEIN C12ORF66"/>
    <property type="match status" value="1"/>
</dbReference>
<feature type="compositionally biased region" description="Polar residues" evidence="1">
    <location>
        <begin position="47"/>
        <end position="59"/>
    </location>
</feature>